<evidence type="ECO:0000256" key="1">
    <source>
        <dbReference type="SAM" id="Phobius"/>
    </source>
</evidence>
<accession>A0A8X8IGA8</accession>
<comment type="caution">
    <text evidence="2">The sequence shown here is derived from an EMBL/GenBank/DDBJ whole genome shotgun (WGS) entry which is preliminary data.</text>
</comment>
<feature type="transmembrane region" description="Helical" evidence="1">
    <location>
        <begin position="13"/>
        <end position="34"/>
    </location>
</feature>
<keyword evidence="3" id="KW-1185">Reference proteome</keyword>
<keyword evidence="1" id="KW-0472">Membrane</keyword>
<evidence type="ECO:0000313" key="2">
    <source>
        <dbReference type="EMBL" id="SDX19362.1"/>
    </source>
</evidence>
<dbReference type="AlphaFoldDB" id="A0A8X8IGA8"/>
<dbReference type="Proteomes" id="UP000198711">
    <property type="component" value="Unassembled WGS sequence"/>
</dbReference>
<proteinExistence type="predicted"/>
<reference evidence="2 3" key="1">
    <citation type="submission" date="2016-10" db="EMBL/GenBank/DDBJ databases">
        <authorList>
            <person name="Varghese N."/>
            <person name="Submissions S."/>
        </authorList>
    </citation>
    <scope>NUCLEOTIDE SEQUENCE [LARGE SCALE GENOMIC DNA]</scope>
    <source>
        <strain evidence="2 3">DSM 25353</strain>
    </source>
</reference>
<dbReference type="EMBL" id="FNNO01000010">
    <property type="protein sequence ID" value="SDX19362.1"/>
    <property type="molecule type" value="Genomic_DNA"/>
</dbReference>
<organism evidence="2 3">
    <name type="scientific">Hydrobacter penzbergensis</name>
    <dbReference type="NCBI Taxonomy" id="1235997"/>
    <lineage>
        <taxon>Bacteria</taxon>
        <taxon>Pseudomonadati</taxon>
        <taxon>Bacteroidota</taxon>
        <taxon>Chitinophagia</taxon>
        <taxon>Chitinophagales</taxon>
        <taxon>Chitinophagaceae</taxon>
        <taxon>Hydrobacter</taxon>
    </lineage>
</organism>
<evidence type="ECO:0000313" key="3">
    <source>
        <dbReference type="Proteomes" id="UP000198711"/>
    </source>
</evidence>
<name>A0A8X8IGA8_9BACT</name>
<sequence>MTINDIVLLVKKIAVGFLLFIIPLSVFFLTLYFFSH</sequence>
<protein>
    <submittedName>
        <fullName evidence="2">Uncharacterized protein</fullName>
    </submittedName>
</protein>
<keyword evidence="1" id="KW-1133">Transmembrane helix</keyword>
<keyword evidence="1" id="KW-0812">Transmembrane</keyword>
<gene>
    <name evidence="2" type="ORF">SAMN05444410_110107</name>
</gene>